<dbReference type="EMBL" id="RBLJ01000001">
    <property type="protein sequence ID" value="RKS66620.1"/>
    <property type="molecule type" value="Genomic_DNA"/>
</dbReference>
<evidence type="ECO:0000313" key="1">
    <source>
        <dbReference type="EMBL" id="RKS66620.1"/>
    </source>
</evidence>
<organism evidence="1 2">
    <name type="scientific">Photorhabdus asymbiotica</name>
    <dbReference type="NCBI Taxonomy" id="291112"/>
    <lineage>
        <taxon>Bacteria</taxon>
        <taxon>Pseudomonadati</taxon>
        <taxon>Pseudomonadota</taxon>
        <taxon>Gammaproteobacteria</taxon>
        <taxon>Enterobacterales</taxon>
        <taxon>Morganellaceae</taxon>
        <taxon>Photorhabdus</taxon>
    </lineage>
</organism>
<dbReference type="Proteomes" id="UP000280955">
    <property type="component" value="Unassembled WGS sequence"/>
</dbReference>
<keyword evidence="2" id="KW-1185">Reference proteome</keyword>
<reference evidence="1 2" key="1">
    <citation type="submission" date="2018-10" db="EMBL/GenBank/DDBJ databases">
        <title>Genomic Encyclopedia of Archaeal and Bacterial Type Strains, Phase II (KMG-II): from individual species to whole genera.</title>
        <authorList>
            <person name="Goeker M."/>
        </authorList>
    </citation>
    <scope>NUCLEOTIDE SEQUENCE [LARGE SCALE GENOMIC DNA]</scope>
    <source>
        <strain evidence="1 2">DSM 15149</strain>
    </source>
</reference>
<evidence type="ECO:0000313" key="2">
    <source>
        <dbReference type="Proteomes" id="UP000280955"/>
    </source>
</evidence>
<proteinExistence type="predicted"/>
<comment type="caution">
    <text evidence="1">The sequence shown here is derived from an EMBL/GenBank/DDBJ whole genome shotgun (WGS) entry which is preliminary data.</text>
</comment>
<name>A0ABX9ST17_9GAMM</name>
<protein>
    <recommendedName>
        <fullName evidence="3">MchC protein</fullName>
    </recommendedName>
</protein>
<accession>A0ABX9ST17</accession>
<evidence type="ECO:0008006" key="3">
    <source>
        <dbReference type="Google" id="ProtNLM"/>
    </source>
</evidence>
<gene>
    <name evidence="1" type="ORF">BDD30_0948</name>
</gene>
<sequence>MKNLSELKETLIPFIAHRIKSGVLWHKNLSDIEIKKIQAETSYLISNRSDISVFNGEPLLSEEKVFYAERYGGDGISRNGGGARCGFDGQWQVKGIGANPLIGKDSKQVDGELTMTGAMLEVLWGSLMEKLLPFGAVPNVVVLLTDQAISGKKHAISFRSQDLRTLLVREPTIRPAHFCRAPYYLPYAAMLSQQHDASRVENLISKLIGCLPHPLSMDEEQWHNLSPEEKAGHGLVELTSRLATQIAYCRTRHLVMRTSPSNCDMSGRLLDFHGVRHAFPADREQGIQSYIRYEKLNGDAQILLNGMLDLCFYLAKYIFGSAFQIYVQRQIINAFNSSYQRTSWVENLRIAGFDVEFLHTVCTYPSYAAMGNRLQLILDMSVGSFTQKLGVGQRDSHPAIALLHNLIDTLQVKKAEIFLKNFQTTGESFSFAFQHLCCDYLHYKTNQGKSGTEVRDEMKNTIARRLQSRTFMNREVILKEINSYQGTINDIALQIKEYQSHFEKKAIDILK</sequence>
<dbReference type="RefSeq" id="WP_015833485.1">
    <property type="nucleotide sequence ID" value="NC_012962.1"/>
</dbReference>